<proteinExistence type="predicted"/>
<feature type="compositionally biased region" description="Basic and acidic residues" evidence="1">
    <location>
        <begin position="345"/>
        <end position="354"/>
    </location>
</feature>
<organism evidence="2 3">
    <name type="scientific">Cordyceps confragosa</name>
    <name type="common">Lecanicillium lecanii</name>
    <dbReference type="NCBI Taxonomy" id="2714763"/>
    <lineage>
        <taxon>Eukaryota</taxon>
        <taxon>Fungi</taxon>
        <taxon>Dikarya</taxon>
        <taxon>Ascomycota</taxon>
        <taxon>Pezizomycotina</taxon>
        <taxon>Sordariomycetes</taxon>
        <taxon>Hypocreomycetidae</taxon>
        <taxon>Hypocreales</taxon>
        <taxon>Cordycipitaceae</taxon>
        <taxon>Akanthomyces</taxon>
    </lineage>
</organism>
<reference evidence="2 3" key="1">
    <citation type="submission" date="2016-03" db="EMBL/GenBank/DDBJ databases">
        <title>Fine-scale spatial genetic structure of a fungal parasite of coffee scale insects.</title>
        <authorList>
            <person name="Jackson D."/>
            <person name="Zemenick K.A."/>
            <person name="Malloure B."/>
            <person name="Quandt C.A."/>
            <person name="James T.Y."/>
        </authorList>
    </citation>
    <scope>NUCLEOTIDE SEQUENCE [LARGE SCALE GENOMIC DNA]</scope>
    <source>
        <strain evidence="2 3">UM487</strain>
    </source>
</reference>
<evidence type="ECO:0000256" key="1">
    <source>
        <dbReference type="SAM" id="MobiDB-lite"/>
    </source>
</evidence>
<dbReference type="OrthoDB" id="5041951at2759"/>
<evidence type="ECO:0000313" key="3">
    <source>
        <dbReference type="Proteomes" id="UP000243081"/>
    </source>
</evidence>
<keyword evidence="3" id="KW-1185">Reference proteome</keyword>
<feature type="compositionally biased region" description="Basic and acidic residues" evidence="1">
    <location>
        <begin position="375"/>
        <end position="384"/>
    </location>
</feature>
<dbReference type="EMBL" id="LUKN01001749">
    <property type="protein sequence ID" value="OAR00321.1"/>
    <property type="molecule type" value="Genomic_DNA"/>
</dbReference>
<name>A0A179IFB3_CORDF</name>
<protein>
    <submittedName>
        <fullName evidence="2">Uncharacterized protein</fullName>
    </submittedName>
</protein>
<evidence type="ECO:0000313" key="2">
    <source>
        <dbReference type="EMBL" id="OAR00321.1"/>
    </source>
</evidence>
<gene>
    <name evidence="2" type="ORF">LLEC1_01015</name>
</gene>
<sequence>MYVYPMLRSRAAVAATQTTRTDEATTESTRETIVDKQSDISPSLRGFVFEGIQAPVQKPARMPIAKPACMPIAKPTLPVQELERLAVSSSPFENISLRLKTDMFQQLATTSDSVFVLSADGKTYQEPIAVRGVPEKGWLSLDKLLLAEKVAQEKKHYYRAQAPAFGIPKTDRNHKFRRQEKVASDDCSKYAKIREIFGQGHGKYHPNQLVAKKYMPAQGLCEKELLYKFALKISNLQQLYQKKKLAMDPYDFYRWVICKKLKSDLQNALSNSRNSLSALIRSLGDDGGQSDPVFRAIVLYWASLTGKDNRFGGHKKPSRLRTQPSKLSMPDRETSHAEVSPGGRDLARRLSRLELRKKRRRKTNQPPVYSGVNAHRAEKVAAKL</sequence>
<dbReference type="Proteomes" id="UP000243081">
    <property type="component" value="Unassembled WGS sequence"/>
</dbReference>
<dbReference type="AlphaFoldDB" id="A0A179IFB3"/>
<comment type="caution">
    <text evidence="2">The sequence shown here is derived from an EMBL/GenBank/DDBJ whole genome shotgun (WGS) entry which is preliminary data.</text>
</comment>
<accession>A0A179IFB3</accession>
<feature type="region of interest" description="Disordered" evidence="1">
    <location>
        <begin position="311"/>
        <end position="384"/>
    </location>
</feature>